<dbReference type="EMBL" id="JPXF01000074">
    <property type="protein sequence ID" value="KGJ72407.1"/>
    <property type="molecule type" value="Genomic_DNA"/>
</dbReference>
<dbReference type="InterPro" id="IPR016084">
    <property type="entry name" value="Haem_Oase-like_multi-hlx"/>
</dbReference>
<dbReference type="AlphaFoldDB" id="A0A099J4F1"/>
<dbReference type="SUPFAM" id="SSF48613">
    <property type="entry name" value="Heme oxygenase-like"/>
    <property type="match status" value="1"/>
</dbReference>
<keyword evidence="2" id="KW-1185">Reference proteome</keyword>
<comment type="caution">
    <text evidence="1">The sequence shown here is derived from an EMBL/GenBank/DDBJ whole genome shotgun (WGS) entry which is preliminary data.</text>
</comment>
<protein>
    <recommendedName>
        <fullName evidence="3">Iron-containing redox enzyme family protein</fullName>
    </recommendedName>
</protein>
<evidence type="ECO:0000313" key="2">
    <source>
        <dbReference type="Proteomes" id="UP000029864"/>
    </source>
</evidence>
<organism evidence="1 2">
    <name type="scientific">Cryobacterium roopkundense</name>
    <dbReference type="NCBI Taxonomy" id="1001240"/>
    <lineage>
        <taxon>Bacteria</taxon>
        <taxon>Bacillati</taxon>
        <taxon>Actinomycetota</taxon>
        <taxon>Actinomycetes</taxon>
        <taxon>Micrococcales</taxon>
        <taxon>Microbacteriaceae</taxon>
        <taxon>Cryobacterium</taxon>
    </lineage>
</organism>
<dbReference type="STRING" id="1001240.GY21_15505"/>
<accession>A0A099J4F1</accession>
<sequence>MKTPRPRGPVSAALVDLFSNRTSSAATELSAALQKSTAAALDELPDLLQNDDVQVALFAAYELRYSGLTGVTDDWEWHPAVLEFCAAIERSFEQTLRERVPLPPVPAPGTDSVAAALFELTGSNSGPSVSRYIAKKATDEQAHEFLIQRSVYQLKEADPHSWAIPRLRGRAKAALVEIQADEYGGGRFERMHSELFARTMRGLGLDDTYGHYVDAVPAITLASSNMMTMFGTHRRLRGAIAGHLAAFEMTSALPNRLYGNGFRRLGYDAGVTHYFDEHVEADAVHEQIAARDLAGALSEDEPTLVADIIFGAAAGLYIDGLAGTQMLTAWAGGESSLRTESPIQAGVPA</sequence>
<proteinExistence type="predicted"/>
<name>A0A099J4F1_9MICO</name>
<dbReference type="SMART" id="SM01236">
    <property type="entry name" value="Haem_oxygenase_2"/>
    <property type="match status" value="1"/>
</dbReference>
<evidence type="ECO:0008006" key="3">
    <source>
        <dbReference type="Google" id="ProtNLM"/>
    </source>
</evidence>
<dbReference type="Proteomes" id="UP000029864">
    <property type="component" value="Unassembled WGS sequence"/>
</dbReference>
<dbReference type="eggNOG" id="COG2718">
    <property type="taxonomic scope" value="Bacteria"/>
</dbReference>
<evidence type="ECO:0000313" key="1">
    <source>
        <dbReference type="EMBL" id="KGJ72407.1"/>
    </source>
</evidence>
<gene>
    <name evidence="1" type="ORF">GY21_15505</name>
</gene>
<dbReference type="Pfam" id="PF14518">
    <property type="entry name" value="Haem_oxygenas_2"/>
    <property type="match status" value="1"/>
</dbReference>
<reference evidence="1 2" key="1">
    <citation type="submission" date="2014-08" db="EMBL/GenBank/DDBJ databases">
        <authorList>
            <person name="Sisinthy S."/>
        </authorList>
    </citation>
    <scope>NUCLEOTIDE SEQUENCE [LARGE SCALE GENOMIC DNA]</scope>
    <source>
        <strain evidence="1 2">RuG17</strain>
    </source>
</reference>
<dbReference type="Gene3D" id="1.20.910.10">
    <property type="entry name" value="Heme oxygenase-like"/>
    <property type="match status" value="1"/>
</dbReference>